<sequence>MQFNYQISEPFYSGYHSDIPIAIFIEKDFKKAYEIYHSENFNYHGLRVEQEPYARYFRAFHHTDIHKQTYSTPELENKYQAMIYFNKNRQFEPDTDSLTVMSNHIPYNYDFYGYTSLQYLKTKYSEELNHYHESNFDNEEFNNMVLIDYFEGWRQEHNLTSKIDIETPLTIKDSIVEASILGLLKGNIPDDIKQKIIFPEGITFEMQQELLNNTLSNKVGEFNQNVITKLQRLATAEDTVSKILSPYQYIESRVKEIAGDRVSLDQEITVIISKRRLDKCKPKINRHFDVCKNHPKPITKYFTVYDFIRNIHHKEFNKIEYSGKDIKYLLNNDVENILIKLQDVTGDYEKYINRFRNNEDVKYYINEGINQLPGSTGTTVDEFLDKYIEHMDEISYTESEIMADYYLNILRQILDAVSMILPVSPIKGYLVTITANTIIPLIQSAIANTYEESSALQQEAWVNFTVSSTFHVIFSNRAIGRKITNGAKLIENGGGYITDKFNIKKINVNYGLNAQLARESIKKIPGSGTNPWKLENIRNRYKSFLDRKYWSRFSTEKKIKVLQSHLMKTQEAKELAEVVGWEKLNKMIKDSIILDYEGNPINKIPFRRLEDEVTIRSYALKNDRKRINDISNFLDEKLTFSDQLEKIIHVEDISGSSDLNKAANWIVSKSTSNANDAQHVTSALSKYIDKNISDFNVLTQLHDELYRLKPGDNLRHYRGFGDQIFPHLESSQTILPYYLTRTKSVNGVDPFLIYSTLIEIHPFGDGNGRVARSAYALAYINKYRKFQALTNSSEKILTENASKPKTFVKSPTTDTRQGAFYLPRDKGEVGKFKILDNSDSDYIVGIDESNSKFNIYTAWNKNGTPATSKTAIFSAHGGRENSARPIIFPKNKNLIFWAPDEYRLDDPLIERFVNEFNKLNPHSAIGGNYEKFWSAFPDRYKDYDLLKSLFTEKKLEQLKNIGNVIEKHTNLRAEDATGISASKLKNSSVPKVAEYQFSWYEKDKEKEYVSALIENRKTIIRANDGTPAVDLLSISPNVPIDKKVSIKDLIEFIKEKNYDNIHVLACREIWDNGKPRITTHSYAVTRGYRNEHEQYWENKQLKTLPQSKAASSSRTKRDTAVININEYLNEPRDIKYLLTSILFTNSHNTLNYSEYVIGVVTTDDKIITFDDALKREDYDIFLPGKEEDSPELMQEQTVSDNHSLSDFNIYSNNLLDFSEIAIGQYLYFKGGEKSDGNVILEINDSEGFRSLAIKIQNLSMMGVYLANIINSNSQDFKAGRVENGKLETSILDVNNLYIKSGSKNSYYIKVKFSITDAK</sequence>
<feature type="domain" description="Fido" evidence="1">
    <location>
        <begin position="693"/>
        <end position="824"/>
    </location>
</feature>
<dbReference type="Proteomes" id="UP000295550">
    <property type="component" value="Unassembled WGS sequence"/>
</dbReference>
<evidence type="ECO:0000259" key="1">
    <source>
        <dbReference type="PROSITE" id="PS51459"/>
    </source>
</evidence>
<dbReference type="Pfam" id="PF21527">
    <property type="entry name" value="Stv"/>
    <property type="match status" value="1"/>
</dbReference>
<reference evidence="2 3" key="1">
    <citation type="journal article" date="2019" name="Int. J. Syst. Evol. Microbiol.">
        <title>Photorhabdus khanii subsp. guanajuatensis subsp. nov., isolated from Heterorhabditis atacamensis, and Photorhabdus luminescens subsp. mexicana subsp. nov., isolated from Heterorhabditis mexicana entomopathogenic nematodes.</title>
        <authorList>
            <person name="Machado R.A.R."/>
            <person name="Bruno P."/>
            <person name="Arce C.C.M."/>
            <person name="Liechti N."/>
            <person name="Kohler A."/>
            <person name="Bernal J."/>
            <person name="Bruggmann R."/>
            <person name="Turlings T.C.J."/>
        </authorList>
    </citation>
    <scope>NUCLEOTIDE SEQUENCE [LARGE SCALE GENOMIC DNA]</scope>
    <source>
        <strain evidence="2 3">MEX47-22</strain>
    </source>
</reference>
<protein>
    <recommendedName>
        <fullName evidence="1">Fido domain-containing protein</fullName>
    </recommendedName>
</protein>
<dbReference type="PROSITE" id="PS51459">
    <property type="entry name" value="FIDO"/>
    <property type="match status" value="1"/>
</dbReference>
<organism evidence="2 3">
    <name type="scientific">Photorhabdus luminescens subsp. mexicana</name>
    <dbReference type="NCBI Taxonomy" id="2100167"/>
    <lineage>
        <taxon>Bacteria</taxon>
        <taxon>Pseudomonadati</taxon>
        <taxon>Pseudomonadota</taxon>
        <taxon>Gammaproteobacteria</taxon>
        <taxon>Enterobacterales</taxon>
        <taxon>Morganellaceae</taxon>
        <taxon>Photorhabdus</taxon>
    </lineage>
</organism>
<proteinExistence type="predicted"/>
<evidence type="ECO:0000313" key="2">
    <source>
        <dbReference type="EMBL" id="TDB53524.1"/>
    </source>
</evidence>
<dbReference type="EMBL" id="PUJX01000006">
    <property type="protein sequence ID" value="TDB53524.1"/>
    <property type="molecule type" value="Genomic_DNA"/>
</dbReference>
<dbReference type="Gene3D" id="1.10.3290.10">
    <property type="entry name" value="Fido-like domain"/>
    <property type="match status" value="1"/>
</dbReference>
<dbReference type="SUPFAM" id="SSF140931">
    <property type="entry name" value="Fic-like"/>
    <property type="match status" value="1"/>
</dbReference>
<comment type="caution">
    <text evidence="2">The sequence shown here is derived from an EMBL/GenBank/DDBJ whole genome shotgun (WGS) entry which is preliminary data.</text>
</comment>
<dbReference type="InterPro" id="IPR036597">
    <property type="entry name" value="Fido-like_dom_sf"/>
</dbReference>
<gene>
    <name evidence="2" type="ORF">C5468_07535</name>
</gene>
<evidence type="ECO:0000313" key="3">
    <source>
        <dbReference type="Proteomes" id="UP000295550"/>
    </source>
</evidence>
<accession>A0A4R4JH51</accession>
<dbReference type="InterPro" id="IPR003812">
    <property type="entry name" value="Fido"/>
</dbReference>
<dbReference type="InterPro" id="IPR049002">
    <property type="entry name" value="Stv"/>
</dbReference>
<name>A0A4R4JH51_PHOLU</name>